<reference evidence="1" key="1">
    <citation type="submission" date="2021-06" db="EMBL/GenBank/DDBJ databases">
        <authorList>
            <person name="Kallberg Y."/>
            <person name="Tangrot J."/>
            <person name="Rosling A."/>
        </authorList>
    </citation>
    <scope>NUCLEOTIDE SEQUENCE</scope>
    <source>
        <strain evidence="1">MA453B</strain>
    </source>
</reference>
<dbReference type="PANTHER" id="PTHR45786:SF74">
    <property type="entry name" value="ATP-DEPENDENT DNA HELICASE"/>
    <property type="match status" value="1"/>
</dbReference>
<name>A0A9N9BR60_9GLOM</name>
<feature type="non-terminal residue" evidence="1">
    <location>
        <position position="1"/>
    </location>
</feature>
<accession>A0A9N9BR60</accession>
<dbReference type="EMBL" id="CAJVPY010002996">
    <property type="protein sequence ID" value="CAG8578066.1"/>
    <property type="molecule type" value="Genomic_DNA"/>
</dbReference>
<dbReference type="Proteomes" id="UP000789405">
    <property type="component" value="Unassembled WGS sequence"/>
</dbReference>
<dbReference type="PANTHER" id="PTHR45786">
    <property type="entry name" value="DNA BINDING PROTEIN-LIKE"/>
    <property type="match status" value="1"/>
</dbReference>
<evidence type="ECO:0000313" key="1">
    <source>
        <dbReference type="EMBL" id="CAG8578066.1"/>
    </source>
</evidence>
<comment type="caution">
    <text evidence="1">The sequence shown here is derived from an EMBL/GenBank/DDBJ whole genome shotgun (WGS) entry which is preliminary data.</text>
</comment>
<sequence length="408" mass="47436">MSTPSETSKDYRKELSCNRQKWFRDKKNDNTTQFTIIDFEELECLLTTEIPTVVIEPLTLDTNLDLINIHPNPRPHSIHIKTLRHDMGRMDQACRHCEAKFWMLEKEQNSGLAAPKFPVCCASGKVKLPPLIQLPPHLLNLYISNTHLANKFQKNIRAYNSVLACISFGAKVNQQFVGQSVSNFRIHGQVYHLIRLLLPEKSNSLAFAQLYIYDTVHEIENCHNTMNQLNELSEDILQTLQNVLDESNSYIQKFCQVRDIIQENLTTSISMIIYSDKSRDIYRYNAPTSSEVAAIIVSDSYEINPTSRDILLRLHEGNLQIFEFHSLYNPLHYILLFSKGDDVQRLAVHLLGHQHVFFQEREDLQDIINHANNQMTTLTAWFQENINNPEVYELIYVEFPTYYTWTAK</sequence>
<dbReference type="AlphaFoldDB" id="A0A9N9BR60"/>
<organism evidence="1 2">
    <name type="scientific">Dentiscutata erythropus</name>
    <dbReference type="NCBI Taxonomy" id="1348616"/>
    <lineage>
        <taxon>Eukaryota</taxon>
        <taxon>Fungi</taxon>
        <taxon>Fungi incertae sedis</taxon>
        <taxon>Mucoromycota</taxon>
        <taxon>Glomeromycotina</taxon>
        <taxon>Glomeromycetes</taxon>
        <taxon>Diversisporales</taxon>
        <taxon>Gigasporaceae</taxon>
        <taxon>Dentiscutata</taxon>
    </lineage>
</organism>
<proteinExistence type="predicted"/>
<evidence type="ECO:0000313" key="2">
    <source>
        <dbReference type="Proteomes" id="UP000789405"/>
    </source>
</evidence>
<keyword evidence="2" id="KW-1185">Reference proteome</keyword>
<gene>
    <name evidence="1" type="ORF">DERYTH_LOCUS6544</name>
</gene>
<dbReference type="OrthoDB" id="1748060at2759"/>
<protein>
    <submittedName>
        <fullName evidence="1">26824_t:CDS:1</fullName>
    </submittedName>
</protein>